<keyword evidence="2" id="KW-0813">Transport</keyword>
<dbReference type="PANTHER" id="PTHR12100:SF0">
    <property type="entry name" value="EXOCYST COMPLEX COMPONENT 5"/>
    <property type="match status" value="1"/>
</dbReference>
<dbReference type="AlphaFoldDB" id="A0A427XY91"/>
<evidence type="ECO:0000256" key="1">
    <source>
        <dbReference type="ARBA" id="ARBA00006572"/>
    </source>
</evidence>
<feature type="domain" description="Exocyst complex component Sec10 N-terminal" evidence="7">
    <location>
        <begin position="77"/>
        <end position="183"/>
    </location>
</feature>
<feature type="domain" description="Exocyst complex component Sec10-like alpha-helical bundle" evidence="6">
    <location>
        <begin position="215"/>
        <end position="988"/>
    </location>
</feature>
<accession>A0A427XY91</accession>
<feature type="region of interest" description="Disordered" evidence="5">
    <location>
        <begin position="613"/>
        <end position="670"/>
    </location>
</feature>
<dbReference type="GO" id="GO:0006893">
    <property type="term" value="P:Golgi to plasma membrane transport"/>
    <property type="evidence" value="ECO:0007669"/>
    <property type="project" value="TreeGrafter"/>
</dbReference>
<evidence type="ECO:0000256" key="4">
    <source>
        <dbReference type="ARBA" id="ARBA00023054"/>
    </source>
</evidence>
<proteinExistence type="inferred from homology"/>
<feature type="compositionally biased region" description="Gly residues" evidence="5">
    <location>
        <begin position="490"/>
        <end position="505"/>
    </location>
</feature>
<evidence type="ECO:0000313" key="9">
    <source>
        <dbReference type="Proteomes" id="UP000279259"/>
    </source>
</evidence>
<dbReference type="InterPro" id="IPR048625">
    <property type="entry name" value="Sec10_N"/>
</dbReference>
<dbReference type="InterPro" id="IPR009976">
    <property type="entry name" value="Sec10-like"/>
</dbReference>
<feature type="compositionally biased region" description="Gly residues" evidence="5">
    <location>
        <begin position="615"/>
        <end position="627"/>
    </location>
</feature>
<feature type="compositionally biased region" description="Low complexity" evidence="5">
    <location>
        <begin position="628"/>
        <end position="637"/>
    </location>
</feature>
<dbReference type="GO" id="GO:0000145">
    <property type="term" value="C:exocyst"/>
    <property type="evidence" value="ECO:0007669"/>
    <property type="project" value="TreeGrafter"/>
</dbReference>
<evidence type="ECO:0000256" key="3">
    <source>
        <dbReference type="ARBA" id="ARBA00022483"/>
    </source>
</evidence>
<dbReference type="PANTHER" id="PTHR12100">
    <property type="entry name" value="SEC10"/>
    <property type="match status" value="1"/>
</dbReference>
<keyword evidence="3" id="KW-0268">Exocytosis</keyword>
<dbReference type="Pfam" id="PF07393">
    <property type="entry name" value="Sec10_HB"/>
    <property type="match status" value="1"/>
</dbReference>
<feature type="region of interest" description="Disordered" evidence="5">
    <location>
        <begin position="485"/>
        <end position="505"/>
    </location>
</feature>
<evidence type="ECO:0000256" key="2">
    <source>
        <dbReference type="ARBA" id="ARBA00022448"/>
    </source>
</evidence>
<feature type="compositionally biased region" description="Polar residues" evidence="5">
    <location>
        <begin position="658"/>
        <end position="669"/>
    </location>
</feature>
<dbReference type="InterPro" id="IPR048627">
    <property type="entry name" value="Sec10_HB"/>
</dbReference>
<evidence type="ECO:0000256" key="5">
    <source>
        <dbReference type="SAM" id="MobiDB-lite"/>
    </source>
</evidence>
<name>A0A427XY91_9TREE</name>
<dbReference type="Pfam" id="PF20667">
    <property type="entry name" value="Sec10_N"/>
    <property type="match status" value="1"/>
</dbReference>
<feature type="region of interest" description="Disordered" evidence="5">
    <location>
        <begin position="237"/>
        <end position="281"/>
    </location>
</feature>
<comment type="caution">
    <text evidence="8">The sequence shown here is derived from an EMBL/GenBank/DDBJ whole genome shotgun (WGS) entry which is preliminary data.</text>
</comment>
<dbReference type="GO" id="GO:0006887">
    <property type="term" value="P:exocytosis"/>
    <property type="evidence" value="ECO:0007669"/>
    <property type="project" value="UniProtKB-KW"/>
</dbReference>
<comment type="similarity">
    <text evidence="1">Belongs to the SEC10 family.</text>
</comment>
<evidence type="ECO:0000313" key="8">
    <source>
        <dbReference type="EMBL" id="RSH83848.1"/>
    </source>
</evidence>
<dbReference type="EMBL" id="RSCD01000023">
    <property type="protein sequence ID" value="RSH83848.1"/>
    <property type="molecule type" value="Genomic_DNA"/>
</dbReference>
<reference evidence="8 9" key="1">
    <citation type="submission" date="2018-11" db="EMBL/GenBank/DDBJ databases">
        <title>Genome sequence of Saitozyma podzolica DSM 27192.</title>
        <authorList>
            <person name="Aliyu H."/>
            <person name="Gorte O."/>
            <person name="Ochsenreither K."/>
        </authorList>
    </citation>
    <scope>NUCLEOTIDE SEQUENCE [LARGE SCALE GENOMIC DNA]</scope>
    <source>
        <strain evidence="8 9">DSM 27192</strain>
    </source>
</reference>
<sequence length="1073" mass="116360">MAAPDTPPRRPAKRNTATTGGVSAVTPPAPPRHRDPAIERALQLSTFESNYSTEDFITTLSDKLISESKATPGAFDPKPFLQTFSPALDTLLSLRSQVAERTKKMETDVRRAEREYGRRLRELDGGFEAIGSSFSSLESKITDVGRTAVRIGEQLESLHQTRSTAQSTSLILSYYLALAHHTSTTPDPNNAAAAAHPLETLFATRTSREGRARLAIVLRRLMAVSKDVADNAATAVSEAEAAATPKDTLPRDGPNGSGARSGTKDSAEGKDRKDGEPDQDVVLSAKLVVRRRKEKEKAERVRDEVEQYCEKFEKEVLRLFDRSYRKGDPRMMAHCARTLQDFNGGTSCVQIYVNQHDFFISKDKVLEEASQLNGESGQVDIWKTIGDPDAPAPTSEPGMDALFNEIRTTVSQEAQIVKAVFPSPFAVMEVFLQRVFAQVIQQHLESLVERASSISTLAVLRILHLTHAACASLIDDLKQYDASLSTPGSTSGGASKGSGAGGSTTGGPLAAMLDHALEEMFVPWLEGTRYLESESKNLVELYGGLLSRFTRYHETVQKAKPNSLLDKVVHQISSSGSHTTQSTAQSAAAAISKYANLFTTSAAAATTAAKQAVQQGGGNGSGSGPGTGTVTSPTTGSRPHLPGHLAVPRADGGRSGAMTPTGNRGLQRSDSFRGEAVNKGLEDKVWATDGVLTVEMAERMLKWHAEAVGRVMELSGSGDVGNNAFALSKVLAEALGRSYIETALDSALTRLDNQDAKVDPDLQPLTVLKPADLICHLWQRYSSTALLPLASAPSLRKEMSTFGQHNIVRMEGKINRVIQKALDNIVNWLKQLLAKQKKNDYKPANDEISFARNTTEPCQLSCEFLETVRETMRQSLSGKNAEAFLTEVGVAFHSLLLDHYKKFPVNPTGGLMLTKDLASYQETVGTFGIPAVNDRFDMLRQLGNSFIVQPNVLKSYMTESHLGRIDARLLRPYLAQRSDYSQFSRSLQLDEGPIPAEEHQNMIGMWKSGHRLSAMSGVAGAGMGKLKAVLKDFEVGPEDADRARRARLAASSGGARQAAGGGQWQTMPVYFGI</sequence>
<protein>
    <submittedName>
        <fullName evidence="8">Exocyst complex component 5</fullName>
    </submittedName>
</protein>
<keyword evidence="9" id="KW-1185">Reference proteome</keyword>
<feature type="compositionally biased region" description="Basic and acidic residues" evidence="5">
    <location>
        <begin position="262"/>
        <end position="276"/>
    </location>
</feature>
<dbReference type="Proteomes" id="UP000279259">
    <property type="component" value="Unassembled WGS sequence"/>
</dbReference>
<keyword evidence="4" id="KW-0175">Coiled coil</keyword>
<dbReference type="STRING" id="1890683.A0A427XY91"/>
<organism evidence="8 9">
    <name type="scientific">Saitozyma podzolica</name>
    <dbReference type="NCBI Taxonomy" id="1890683"/>
    <lineage>
        <taxon>Eukaryota</taxon>
        <taxon>Fungi</taxon>
        <taxon>Dikarya</taxon>
        <taxon>Basidiomycota</taxon>
        <taxon>Agaricomycotina</taxon>
        <taxon>Tremellomycetes</taxon>
        <taxon>Tremellales</taxon>
        <taxon>Trimorphomycetaceae</taxon>
        <taxon>Saitozyma</taxon>
    </lineage>
</organism>
<gene>
    <name evidence="8" type="primary">SEC10</name>
    <name evidence="8" type="ORF">EHS25_005463</name>
</gene>
<dbReference type="OrthoDB" id="125856at2759"/>
<evidence type="ECO:0000259" key="6">
    <source>
        <dbReference type="Pfam" id="PF07393"/>
    </source>
</evidence>
<evidence type="ECO:0000259" key="7">
    <source>
        <dbReference type="Pfam" id="PF20667"/>
    </source>
</evidence>
<feature type="region of interest" description="Disordered" evidence="5">
    <location>
        <begin position="1"/>
        <end position="36"/>
    </location>
</feature>